<dbReference type="InterPro" id="IPR036236">
    <property type="entry name" value="Znf_C2H2_sf"/>
</dbReference>
<evidence type="ECO:0000256" key="6">
    <source>
        <dbReference type="ARBA" id="ARBA00023015"/>
    </source>
</evidence>
<evidence type="ECO:0000256" key="1">
    <source>
        <dbReference type="ARBA" id="ARBA00004123"/>
    </source>
</evidence>
<dbReference type="FunFam" id="3.30.160.60:FF:001485">
    <property type="entry name" value="Krueppel-related zinc finger protein"/>
    <property type="match status" value="1"/>
</dbReference>
<dbReference type="Gene3D" id="3.30.160.60">
    <property type="entry name" value="Classic Zinc Finger"/>
    <property type="match status" value="4"/>
</dbReference>
<evidence type="ECO:0000256" key="7">
    <source>
        <dbReference type="ARBA" id="ARBA00023125"/>
    </source>
</evidence>
<feature type="domain" description="C2H2-type" evidence="12">
    <location>
        <begin position="129"/>
        <end position="158"/>
    </location>
</feature>
<keyword evidence="2" id="KW-0479">Metal-binding</keyword>
<dbReference type="Pfam" id="PF00096">
    <property type="entry name" value="zf-C2H2"/>
    <property type="match status" value="4"/>
</dbReference>
<keyword evidence="6" id="KW-0805">Transcription regulation</keyword>
<feature type="region of interest" description="Disordered" evidence="11">
    <location>
        <begin position="255"/>
        <end position="280"/>
    </location>
</feature>
<feature type="region of interest" description="Disordered" evidence="11">
    <location>
        <begin position="19"/>
        <end position="41"/>
    </location>
</feature>
<dbReference type="GO" id="GO:0000433">
    <property type="term" value="P:carbon catabolite repression of transcription from RNA polymerase II promoter by glucose"/>
    <property type="evidence" value="ECO:0007669"/>
    <property type="project" value="TreeGrafter"/>
</dbReference>
<dbReference type="GO" id="GO:0005737">
    <property type="term" value="C:cytoplasm"/>
    <property type="evidence" value="ECO:0007669"/>
    <property type="project" value="TreeGrafter"/>
</dbReference>
<accession>A0A9P7BLH3</accession>
<feature type="domain" description="C2H2-type" evidence="12">
    <location>
        <begin position="99"/>
        <end position="128"/>
    </location>
</feature>
<dbReference type="InterPro" id="IPR013087">
    <property type="entry name" value="Znf_C2H2_type"/>
</dbReference>
<gene>
    <name evidence="13" type="ORF">G6F64_012170</name>
</gene>
<organism evidence="13 14">
    <name type="scientific">Rhizopus oryzae</name>
    <name type="common">Mucormycosis agent</name>
    <name type="synonym">Rhizopus arrhizus var. delemar</name>
    <dbReference type="NCBI Taxonomy" id="64495"/>
    <lineage>
        <taxon>Eukaryota</taxon>
        <taxon>Fungi</taxon>
        <taxon>Fungi incertae sedis</taxon>
        <taxon>Mucoromycota</taxon>
        <taxon>Mucoromycotina</taxon>
        <taxon>Mucoromycetes</taxon>
        <taxon>Mucorales</taxon>
        <taxon>Mucorineae</taxon>
        <taxon>Rhizopodaceae</taxon>
        <taxon>Rhizopus</taxon>
    </lineage>
</organism>
<dbReference type="GO" id="GO:0000978">
    <property type="term" value="F:RNA polymerase II cis-regulatory region sequence-specific DNA binding"/>
    <property type="evidence" value="ECO:0007669"/>
    <property type="project" value="TreeGrafter"/>
</dbReference>
<comment type="caution">
    <text evidence="13">The sequence shown here is derived from an EMBL/GenBank/DDBJ whole genome shotgun (WGS) entry which is preliminary data.</text>
</comment>
<evidence type="ECO:0000256" key="3">
    <source>
        <dbReference type="ARBA" id="ARBA00022737"/>
    </source>
</evidence>
<evidence type="ECO:0000313" key="14">
    <source>
        <dbReference type="Proteomes" id="UP000716291"/>
    </source>
</evidence>
<evidence type="ECO:0000256" key="2">
    <source>
        <dbReference type="ARBA" id="ARBA00022723"/>
    </source>
</evidence>
<keyword evidence="8" id="KW-0804">Transcription</keyword>
<feature type="domain" description="C2H2-type" evidence="12">
    <location>
        <begin position="238"/>
        <end position="267"/>
    </location>
</feature>
<sequence>MMNNNNNYCLDPLTRRYSSQHSEPVLSPPLTPALPQQHPFDKRDIGYSYRYSMDYHQHHWVNHPSSIQQPNTTNITTTTTTTTTTRQNARKQPTKQNKHACNFPDCSWSFRRYEHLKRHMLVHTGERPHVCSYPGCGKRFSRSDNFHAHYRTHAKKESKQKQDILIKDERSFHMPPPDYNYGHHYPLLPTPSPPKQVNFVYEEQELKKPHACDHCNKRFRRLEHLKRHTRIHTNEQPFKCNFPGCFKAFSRSDNLTQHKKTHERRGSSTRYTDESVTPHFMHPEPFALVDFIRDDKPNNNSLFTWQQQQQQQQQQHPGDTTTTTTTTNTTNNNKNNVNHHHHHHHHHPTEPAHC</sequence>
<dbReference type="SMART" id="SM00355">
    <property type="entry name" value="ZnF_C2H2"/>
    <property type="match status" value="4"/>
</dbReference>
<dbReference type="EMBL" id="JAANQT010003474">
    <property type="protein sequence ID" value="KAG1301024.1"/>
    <property type="molecule type" value="Genomic_DNA"/>
</dbReference>
<evidence type="ECO:0000256" key="4">
    <source>
        <dbReference type="ARBA" id="ARBA00022771"/>
    </source>
</evidence>
<dbReference type="SUPFAM" id="SSF57667">
    <property type="entry name" value="beta-beta-alpha zinc fingers"/>
    <property type="match status" value="3"/>
</dbReference>
<evidence type="ECO:0000256" key="9">
    <source>
        <dbReference type="ARBA" id="ARBA00023242"/>
    </source>
</evidence>
<dbReference type="PANTHER" id="PTHR47428">
    <property type="entry name" value="REGULATORY PROTEIN MIG1-RELATED"/>
    <property type="match status" value="1"/>
</dbReference>
<keyword evidence="9" id="KW-0539">Nucleus</keyword>
<evidence type="ECO:0000259" key="12">
    <source>
        <dbReference type="PROSITE" id="PS50157"/>
    </source>
</evidence>
<evidence type="ECO:0000256" key="8">
    <source>
        <dbReference type="ARBA" id="ARBA00023163"/>
    </source>
</evidence>
<name>A0A9P7BLH3_RHIOR</name>
<dbReference type="FunFam" id="3.30.160.60:FF:000110">
    <property type="entry name" value="Zinc finger protein-like"/>
    <property type="match status" value="1"/>
</dbReference>
<feature type="domain" description="C2H2-type" evidence="12">
    <location>
        <begin position="210"/>
        <end position="237"/>
    </location>
</feature>
<feature type="compositionally biased region" description="Low complexity" evidence="11">
    <location>
        <begin position="306"/>
        <end position="336"/>
    </location>
</feature>
<keyword evidence="4 10" id="KW-0863">Zinc-finger</keyword>
<dbReference type="FunFam" id="3.30.160.60:FF:000125">
    <property type="entry name" value="Putative zinc finger protein 143"/>
    <property type="match status" value="1"/>
</dbReference>
<evidence type="ECO:0000256" key="10">
    <source>
        <dbReference type="PROSITE-ProRule" id="PRU00042"/>
    </source>
</evidence>
<feature type="region of interest" description="Disordered" evidence="11">
    <location>
        <begin position="79"/>
        <end position="98"/>
    </location>
</feature>
<dbReference type="InterPro" id="IPR051007">
    <property type="entry name" value="creA/MIG_C2H2-ZnF"/>
</dbReference>
<keyword evidence="14" id="KW-1185">Reference proteome</keyword>
<dbReference type="PROSITE" id="PS50157">
    <property type="entry name" value="ZINC_FINGER_C2H2_2"/>
    <property type="match status" value="4"/>
</dbReference>
<feature type="region of interest" description="Disordered" evidence="11">
    <location>
        <begin position="298"/>
        <end position="354"/>
    </location>
</feature>
<evidence type="ECO:0000256" key="5">
    <source>
        <dbReference type="ARBA" id="ARBA00022833"/>
    </source>
</evidence>
<proteinExistence type="predicted"/>
<keyword evidence="3" id="KW-0677">Repeat</keyword>
<evidence type="ECO:0000256" key="11">
    <source>
        <dbReference type="SAM" id="MobiDB-lite"/>
    </source>
</evidence>
<keyword evidence="7" id="KW-0238">DNA-binding</keyword>
<dbReference type="PROSITE" id="PS00028">
    <property type="entry name" value="ZINC_FINGER_C2H2_1"/>
    <property type="match status" value="4"/>
</dbReference>
<feature type="compositionally biased region" description="Basic residues" evidence="11">
    <location>
        <begin position="337"/>
        <end position="347"/>
    </location>
</feature>
<feature type="compositionally biased region" description="Basic residues" evidence="11">
    <location>
        <begin position="88"/>
        <end position="98"/>
    </location>
</feature>
<dbReference type="AlphaFoldDB" id="A0A9P7BLH3"/>
<evidence type="ECO:0000313" key="13">
    <source>
        <dbReference type="EMBL" id="KAG1301024.1"/>
    </source>
</evidence>
<reference evidence="13" key="1">
    <citation type="journal article" date="2020" name="Microb. Genom.">
        <title>Genetic diversity of clinical and environmental Mucorales isolates obtained from an investigation of mucormycosis cases among solid organ transplant recipients.</title>
        <authorList>
            <person name="Nguyen M.H."/>
            <person name="Kaul D."/>
            <person name="Muto C."/>
            <person name="Cheng S.J."/>
            <person name="Richter R.A."/>
            <person name="Bruno V.M."/>
            <person name="Liu G."/>
            <person name="Beyhan S."/>
            <person name="Sundermann A.J."/>
            <person name="Mounaud S."/>
            <person name="Pasculle A.W."/>
            <person name="Nierman W.C."/>
            <person name="Driscoll E."/>
            <person name="Cumbie R."/>
            <person name="Clancy C.J."/>
            <person name="Dupont C.L."/>
        </authorList>
    </citation>
    <scope>NUCLEOTIDE SEQUENCE</scope>
    <source>
        <strain evidence="13">GL11</strain>
    </source>
</reference>
<dbReference type="PANTHER" id="PTHR47428:SF2">
    <property type="entry name" value="ZINC FINGER PROTEIN RSV1"/>
    <property type="match status" value="1"/>
</dbReference>
<dbReference type="Proteomes" id="UP000716291">
    <property type="component" value="Unassembled WGS sequence"/>
</dbReference>
<keyword evidence="5" id="KW-0862">Zinc</keyword>
<dbReference type="GO" id="GO:0005634">
    <property type="term" value="C:nucleus"/>
    <property type="evidence" value="ECO:0007669"/>
    <property type="project" value="UniProtKB-SubCell"/>
</dbReference>
<comment type="subcellular location">
    <subcellularLocation>
        <location evidence="1">Nucleus</location>
    </subcellularLocation>
</comment>
<protein>
    <recommendedName>
        <fullName evidence="12">C2H2-type domain-containing protein</fullName>
    </recommendedName>
</protein>
<dbReference type="GO" id="GO:0008270">
    <property type="term" value="F:zinc ion binding"/>
    <property type="evidence" value="ECO:0007669"/>
    <property type="project" value="UniProtKB-KW"/>
</dbReference>